<proteinExistence type="predicted"/>
<reference evidence="1 2" key="1">
    <citation type="submission" date="2021-03" db="EMBL/GenBank/DDBJ databases">
        <title>Thiomicrorhabdus sp.nov.,novel sulfur-oxidizing bacteria isolated from coastal sediment.</title>
        <authorList>
            <person name="Liu X."/>
        </authorList>
    </citation>
    <scope>NUCLEOTIDE SEQUENCE [LARGE SCALE GENOMIC DNA]</scope>
    <source>
        <strain evidence="1 2">6S2-11</strain>
    </source>
</reference>
<evidence type="ECO:0000313" key="2">
    <source>
        <dbReference type="Proteomes" id="UP000664835"/>
    </source>
</evidence>
<protein>
    <recommendedName>
        <fullName evidence="3">DUF4123 domain-containing protein</fullName>
    </recommendedName>
</protein>
<evidence type="ECO:0000313" key="1">
    <source>
        <dbReference type="EMBL" id="MBO1926292.1"/>
    </source>
</evidence>
<dbReference type="EMBL" id="JAGETV010000002">
    <property type="protein sequence ID" value="MBO1926292.1"/>
    <property type="molecule type" value="Genomic_DNA"/>
</dbReference>
<name>A0ABS3Q1T7_9GAMM</name>
<accession>A0ABS3Q1T7</accession>
<evidence type="ECO:0008006" key="3">
    <source>
        <dbReference type="Google" id="ProtNLM"/>
    </source>
</evidence>
<organism evidence="1 2">
    <name type="scientific">Thiomicrorhabdus marina</name>
    <dbReference type="NCBI Taxonomy" id="2818442"/>
    <lineage>
        <taxon>Bacteria</taxon>
        <taxon>Pseudomonadati</taxon>
        <taxon>Pseudomonadota</taxon>
        <taxon>Gammaproteobacteria</taxon>
        <taxon>Thiotrichales</taxon>
        <taxon>Piscirickettsiaceae</taxon>
        <taxon>Thiomicrorhabdus</taxon>
    </lineage>
</organism>
<dbReference type="Proteomes" id="UP000664835">
    <property type="component" value="Unassembled WGS sequence"/>
</dbReference>
<sequence length="209" mass="23616">MKSLQNTEISPLGWAFSAWQPDFYPTDLPSDWFFDFYLNHFRLACVPSIEWQKLMPDGRIDQDALEDFVDCVNEHNFLLFVAEETEIEALQILLGFLKGSDIAEAIIRVVVLAEERLPEAEIAGYPVSLVSRHLQLPGWTWQQQDRIVSGEPLCWLERLPSDGKEQSALLMSFMQSLPQATAVPVCIADAEVDIASITNLKTVAELLGY</sequence>
<keyword evidence="2" id="KW-1185">Reference proteome</keyword>
<comment type="caution">
    <text evidence="1">The sequence shown here is derived from an EMBL/GenBank/DDBJ whole genome shotgun (WGS) entry which is preliminary data.</text>
</comment>
<dbReference type="RefSeq" id="WP_208147023.1">
    <property type="nucleotide sequence ID" value="NZ_JAGETV010000002.1"/>
</dbReference>
<gene>
    <name evidence="1" type="ORF">J3998_01775</name>
</gene>